<feature type="transmembrane region" description="Helical" evidence="7">
    <location>
        <begin position="97"/>
        <end position="116"/>
    </location>
</feature>
<feature type="transmembrane region" description="Helical" evidence="7">
    <location>
        <begin position="388"/>
        <end position="411"/>
    </location>
</feature>
<dbReference type="PROSITE" id="PS50850">
    <property type="entry name" value="MFS"/>
    <property type="match status" value="1"/>
</dbReference>
<dbReference type="SUPFAM" id="SSF103473">
    <property type="entry name" value="MFS general substrate transporter"/>
    <property type="match status" value="1"/>
</dbReference>
<proteinExistence type="inferred from homology"/>
<evidence type="ECO:0000256" key="1">
    <source>
        <dbReference type="ARBA" id="ARBA00004141"/>
    </source>
</evidence>
<dbReference type="Gene3D" id="1.20.1250.20">
    <property type="entry name" value="MFS general substrate transporter like domains"/>
    <property type="match status" value="1"/>
</dbReference>
<feature type="transmembrane region" description="Helical" evidence="7">
    <location>
        <begin position="183"/>
        <end position="204"/>
    </location>
</feature>
<keyword evidence="3 7" id="KW-0812">Transmembrane</keyword>
<dbReference type="Proteomes" id="UP000826271">
    <property type="component" value="Unassembled WGS sequence"/>
</dbReference>
<keyword evidence="2" id="KW-0813">Transport</keyword>
<comment type="subcellular location">
    <subcellularLocation>
        <location evidence="1">Membrane</location>
        <topology evidence="1">Multi-pass membrane protein</topology>
    </subcellularLocation>
</comment>
<evidence type="ECO:0000256" key="6">
    <source>
        <dbReference type="ARBA" id="ARBA00044504"/>
    </source>
</evidence>
<comment type="similarity">
    <text evidence="6">Belongs to the major facilitator superfamily. Phosphate:H(+) symporter (TC 2.A.1.9) family.</text>
</comment>
<organism evidence="9 10">
    <name type="scientific">Buddleja alternifolia</name>
    <dbReference type="NCBI Taxonomy" id="168488"/>
    <lineage>
        <taxon>Eukaryota</taxon>
        <taxon>Viridiplantae</taxon>
        <taxon>Streptophyta</taxon>
        <taxon>Embryophyta</taxon>
        <taxon>Tracheophyta</taxon>
        <taxon>Spermatophyta</taxon>
        <taxon>Magnoliopsida</taxon>
        <taxon>eudicotyledons</taxon>
        <taxon>Gunneridae</taxon>
        <taxon>Pentapetalae</taxon>
        <taxon>asterids</taxon>
        <taxon>lamiids</taxon>
        <taxon>Lamiales</taxon>
        <taxon>Scrophulariaceae</taxon>
        <taxon>Buddlejeae</taxon>
        <taxon>Buddleja</taxon>
    </lineage>
</organism>
<evidence type="ECO:0000256" key="2">
    <source>
        <dbReference type="ARBA" id="ARBA00022448"/>
    </source>
</evidence>
<evidence type="ECO:0000259" key="8">
    <source>
        <dbReference type="PROSITE" id="PS50850"/>
    </source>
</evidence>
<dbReference type="EMBL" id="WHWC01000009">
    <property type="protein sequence ID" value="KAG8377083.1"/>
    <property type="molecule type" value="Genomic_DNA"/>
</dbReference>
<dbReference type="InterPro" id="IPR020846">
    <property type="entry name" value="MFS_dom"/>
</dbReference>
<evidence type="ECO:0000256" key="3">
    <source>
        <dbReference type="ARBA" id="ARBA00022692"/>
    </source>
</evidence>
<dbReference type="PANTHER" id="PTHR23511">
    <property type="entry name" value="SYNAPTIC VESICLE GLYCOPROTEIN 2"/>
    <property type="match status" value="1"/>
</dbReference>
<dbReference type="InterPro" id="IPR005828">
    <property type="entry name" value="MFS_sugar_transport-like"/>
</dbReference>
<dbReference type="GO" id="GO:0022857">
    <property type="term" value="F:transmembrane transporter activity"/>
    <property type="evidence" value="ECO:0007669"/>
    <property type="project" value="InterPro"/>
</dbReference>
<dbReference type="InterPro" id="IPR036259">
    <property type="entry name" value="MFS_trans_sf"/>
</dbReference>
<feature type="transmembrane region" description="Helical" evidence="7">
    <location>
        <begin position="289"/>
        <end position="309"/>
    </location>
</feature>
<feature type="transmembrane region" description="Helical" evidence="7">
    <location>
        <begin position="364"/>
        <end position="382"/>
    </location>
</feature>
<name>A0AAV6X3M9_9LAMI</name>
<reference evidence="9" key="1">
    <citation type="submission" date="2019-10" db="EMBL/GenBank/DDBJ databases">
        <authorList>
            <person name="Zhang R."/>
            <person name="Pan Y."/>
            <person name="Wang J."/>
            <person name="Ma R."/>
            <person name="Yu S."/>
        </authorList>
    </citation>
    <scope>NUCLEOTIDE SEQUENCE</scope>
    <source>
        <strain evidence="9">LA-IB0</strain>
        <tissue evidence="9">Leaf</tissue>
    </source>
</reference>
<feature type="transmembrane region" description="Helical" evidence="7">
    <location>
        <begin position="454"/>
        <end position="474"/>
    </location>
</feature>
<accession>A0AAV6X3M9</accession>
<dbReference type="PANTHER" id="PTHR23511:SF5">
    <property type="entry name" value="MAJOR FACILITATOR-TYPE TRANSPORTER HXNZ-RELATED"/>
    <property type="match status" value="1"/>
</dbReference>
<sequence length="489" mass="54175">MGDEESRHGYTIDEALSTLGFGNFQGMALCFAGIGWFTDAMEISLLSFIGPAVKSKWLLSPTQESFLSSAVFGGMFLGAFFWGFISDSYGRRHAYKMGIRGVAIAMFGAGLLSAFSPDYTSLVIFRFFLGFGAGGGHVFSSWFLEFVPKSNRGTWMLVISVFWILGEMLEASLAWIIMPRLGWRWLLALSSLPSLTALLLSYFVPESPRYLFTKGRINEATIVLEKVALINRKELPTGNLQNYLQLHEENAPSEETHLRPSNEKKATSFQTWFQPLFELFSSDLRRTTLLLWFLSFVNTFEYYGLQLMISSLSSGESDCGPLNSILSKNFQNHNLYVNSFIAYLAELPGLVIAGLFVDRLGRKLSMEMLLMVGVIVMLPLLSHVNGTVITALLVSAWTVLSAAFAILAIYGKEVYPTSARASGWGLATAVRRIGGVVCPLIAVELVRGCHQTLAVIMFETVILISIVCVIFFPFETKGRGLKDIVSNTD</sequence>
<evidence type="ECO:0000313" key="10">
    <source>
        <dbReference type="Proteomes" id="UP000826271"/>
    </source>
</evidence>
<gene>
    <name evidence="9" type="ORF">BUALT_Bualt09G0131500</name>
</gene>
<protein>
    <recommendedName>
        <fullName evidence="8">Major facilitator superfamily (MFS) profile domain-containing protein</fullName>
    </recommendedName>
</protein>
<keyword evidence="4 7" id="KW-1133">Transmembrane helix</keyword>
<dbReference type="AlphaFoldDB" id="A0AAV6X3M9"/>
<keyword evidence="5 7" id="KW-0472">Membrane</keyword>
<evidence type="ECO:0000256" key="7">
    <source>
        <dbReference type="SAM" id="Phobius"/>
    </source>
</evidence>
<feature type="transmembrane region" description="Helical" evidence="7">
    <location>
        <begin position="335"/>
        <end position="357"/>
    </location>
</feature>
<dbReference type="Pfam" id="PF00083">
    <property type="entry name" value="Sugar_tr"/>
    <property type="match status" value="1"/>
</dbReference>
<feature type="domain" description="Major facilitator superfamily (MFS) profile" evidence="8">
    <location>
        <begin position="28"/>
        <end position="477"/>
    </location>
</feature>
<evidence type="ECO:0000256" key="5">
    <source>
        <dbReference type="ARBA" id="ARBA00023136"/>
    </source>
</evidence>
<feature type="transmembrane region" description="Helical" evidence="7">
    <location>
        <begin position="66"/>
        <end position="85"/>
    </location>
</feature>
<keyword evidence="10" id="KW-1185">Reference proteome</keyword>
<evidence type="ECO:0000313" key="9">
    <source>
        <dbReference type="EMBL" id="KAG8377083.1"/>
    </source>
</evidence>
<feature type="transmembrane region" description="Helical" evidence="7">
    <location>
        <begin position="156"/>
        <end position="177"/>
    </location>
</feature>
<comment type="caution">
    <text evidence="9">The sequence shown here is derived from an EMBL/GenBank/DDBJ whole genome shotgun (WGS) entry which is preliminary data.</text>
</comment>
<feature type="transmembrane region" description="Helical" evidence="7">
    <location>
        <begin position="122"/>
        <end position="144"/>
    </location>
</feature>
<dbReference type="GO" id="GO:0016020">
    <property type="term" value="C:membrane"/>
    <property type="evidence" value="ECO:0007669"/>
    <property type="project" value="UniProtKB-SubCell"/>
</dbReference>
<evidence type="ECO:0000256" key="4">
    <source>
        <dbReference type="ARBA" id="ARBA00022989"/>
    </source>
</evidence>